<name>A0A9P4R6U9_9PLEO</name>
<keyword evidence="3" id="KW-1185">Reference proteome</keyword>
<feature type="region of interest" description="Disordered" evidence="1">
    <location>
        <begin position="24"/>
        <end position="56"/>
    </location>
</feature>
<dbReference type="AlphaFoldDB" id="A0A9P4R6U9"/>
<sequence>MDDTSNTSPSSYFSEWNRTMHGVSIGSQNRRENRGASLVSHTDGRNGGWYSGTTPRRQPALLENHRDASRNDHFIPNETGPVQNYGHSTLTGQPVPGNGTYNGNNTEMRFPQPSGSTWEHDPQTQIDLGPNMEQAYQGLRDELGEIIHRQDASECILPEESDPARAMRADPDNPPWSVYSSSLVYSSHAGNNMANLTKSTGGRPDSSSRQSYGSVRRYPMTGSSNCEEPSLRIVGHTVSGPGLAVYNAQSGQSPGINPTVHKQGVMLSSRETTAEETWLGTAGCGTSRSLRAGEVSDGRGWGATRCIFMAN</sequence>
<organism evidence="2 3">
    <name type="scientific">Polyplosphaeria fusca</name>
    <dbReference type="NCBI Taxonomy" id="682080"/>
    <lineage>
        <taxon>Eukaryota</taxon>
        <taxon>Fungi</taxon>
        <taxon>Dikarya</taxon>
        <taxon>Ascomycota</taxon>
        <taxon>Pezizomycotina</taxon>
        <taxon>Dothideomycetes</taxon>
        <taxon>Pleosporomycetidae</taxon>
        <taxon>Pleosporales</taxon>
        <taxon>Tetraplosphaeriaceae</taxon>
        <taxon>Polyplosphaeria</taxon>
    </lineage>
</organism>
<feature type="compositionally biased region" description="Polar residues" evidence="1">
    <location>
        <begin position="194"/>
        <end position="213"/>
    </location>
</feature>
<dbReference type="EMBL" id="ML996102">
    <property type="protein sequence ID" value="KAF2739974.1"/>
    <property type="molecule type" value="Genomic_DNA"/>
</dbReference>
<protein>
    <submittedName>
        <fullName evidence="2">Uncharacterized protein</fullName>
    </submittedName>
</protein>
<gene>
    <name evidence="2" type="ORF">EJ04DRAFT_519196</name>
</gene>
<evidence type="ECO:0000313" key="3">
    <source>
        <dbReference type="Proteomes" id="UP000799444"/>
    </source>
</evidence>
<proteinExistence type="predicted"/>
<comment type="caution">
    <text evidence="2">The sequence shown here is derived from an EMBL/GenBank/DDBJ whole genome shotgun (WGS) entry which is preliminary data.</text>
</comment>
<feature type="region of interest" description="Disordered" evidence="1">
    <location>
        <begin position="194"/>
        <end position="228"/>
    </location>
</feature>
<accession>A0A9P4R6U9</accession>
<evidence type="ECO:0000256" key="1">
    <source>
        <dbReference type="SAM" id="MobiDB-lite"/>
    </source>
</evidence>
<dbReference type="Proteomes" id="UP000799444">
    <property type="component" value="Unassembled WGS sequence"/>
</dbReference>
<evidence type="ECO:0000313" key="2">
    <source>
        <dbReference type="EMBL" id="KAF2739974.1"/>
    </source>
</evidence>
<reference evidence="2" key="1">
    <citation type="journal article" date="2020" name="Stud. Mycol.">
        <title>101 Dothideomycetes genomes: a test case for predicting lifestyles and emergence of pathogens.</title>
        <authorList>
            <person name="Haridas S."/>
            <person name="Albert R."/>
            <person name="Binder M."/>
            <person name="Bloem J."/>
            <person name="Labutti K."/>
            <person name="Salamov A."/>
            <person name="Andreopoulos B."/>
            <person name="Baker S."/>
            <person name="Barry K."/>
            <person name="Bills G."/>
            <person name="Bluhm B."/>
            <person name="Cannon C."/>
            <person name="Castanera R."/>
            <person name="Culley D."/>
            <person name="Daum C."/>
            <person name="Ezra D."/>
            <person name="Gonzalez J."/>
            <person name="Henrissat B."/>
            <person name="Kuo A."/>
            <person name="Liang C."/>
            <person name="Lipzen A."/>
            <person name="Lutzoni F."/>
            <person name="Magnuson J."/>
            <person name="Mondo S."/>
            <person name="Nolan M."/>
            <person name="Ohm R."/>
            <person name="Pangilinan J."/>
            <person name="Park H.-J."/>
            <person name="Ramirez L."/>
            <person name="Alfaro M."/>
            <person name="Sun H."/>
            <person name="Tritt A."/>
            <person name="Yoshinaga Y."/>
            <person name="Zwiers L.-H."/>
            <person name="Turgeon B."/>
            <person name="Goodwin S."/>
            <person name="Spatafora J."/>
            <person name="Crous P."/>
            <person name="Grigoriev I."/>
        </authorList>
    </citation>
    <scope>NUCLEOTIDE SEQUENCE</scope>
    <source>
        <strain evidence="2">CBS 125425</strain>
    </source>
</reference>